<feature type="region of interest" description="Disordered" evidence="3">
    <location>
        <begin position="422"/>
        <end position="446"/>
    </location>
</feature>
<dbReference type="Pfam" id="PF24681">
    <property type="entry name" value="Kelch_KLHDC2_KLHL20_DRC7"/>
    <property type="match status" value="1"/>
</dbReference>
<feature type="compositionally biased region" description="Low complexity" evidence="3">
    <location>
        <begin position="30"/>
        <end position="45"/>
    </location>
</feature>
<dbReference type="OrthoDB" id="10251809at2759"/>
<feature type="region of interest" description="Disordered" evidence="3">
    <location>
        <begin position="26"/>
        <end position="53"/>
    </location>
</feature>
<feature type="compositionally biased region" description="Basic and acidic residues" evidence="3">
    <location>
        <begin position="647"/>
        <end position="658"/>
    </location>
</feature>
<dbReference type="AlphaFoldDB" id="A0A9P6R3Z0"/>
<keyword evidence="2" id="KW-0677">Repeat</keyword>
<feature type="compositionally biased region" description="Polar residues" evidence="3">
    <location>
        <begin position="627"/>
        <end position="643"/>
    </location>
</feature>
<dbReference type="InterPro" id="IPR011043">
    <property type="entry name" value="Gal_Oxase/kelch_b-propeller"/>
</dbReference>
<dbReference type="Proteomes" id="UP000823405">
    <property type="component" value="Unassembled WGS sequence"/>
</dbReference>
<evidence type="ECO:0000256" key="1">
    <source>
        <dbReference type="ARBA" id="ARBA00022441"/>
    </source>
</evidence>
<feature type="chain" id="PRO_5040450330" description="Galactose oxidase" evidence="5">
    <location>
        <begin position="24"/>
        <end position="672"/>
    </location>
</feature>
<dbReference type="Gene3D" id="2.120.10.80">
    <property type="entry name" value="Kelch-type beta propeller"/>
    <property type="match status" value="1"/>
</dbReference>
<feature type="region of interest" description="Disordered" evidence="3">
    <location>
        <begin position="365"/>
        <end position="386"/>
    </location>
</feature>
<proteinExistence type="predicted"/>
<evidence type="ECO:0000256" key="2">
    <source>
        <dbReference type="ARBA" id="ARBA00022737"/>
    </source>
</evidence>
<reference evidence="6" key="1">
    <citation type="journal article" date="2020" name="Fungal Divers.">
        <title>Resolving the Mortierellaceae phylogeny through synthesis of multi-gene phylogenetics and phylogenomics.</title>
        <authorList>
            <person name="Vandepol N."/>
            <person name="Liber J."/>
            <person name="Desiro A."/>
            <person name="Na H."/>
            <person name="Kennedy M."/>
            <person name="Barry K."/>
            <person name="Grigoriev I.V."/>
            <person name="Miller A.N."/>
            <person name="O'Donnell K."/>
            <person name="Stajich J.E."/>
            <person name="Bonito G."/>
        </authorList>
    </citation>
    <scope>NUCLEOTIDE SEQUENCE</scope>
    <source>
        <strain evidence="6">NVP60</strain>
    </source>
</reference>
<keyword evidence="5" id="KW-0732">Signal</keyword>
<evidence type="ECO:0008006" key="8">
    <source>
        <dbReference type="Google" id="ProtNLM"/>
    </source>
</evidence>
<accession>A0A9P6R3Z0</accession>
<keyword evidence="4" id="KW-1133">Transmembrane helix</keyword>
<comment type="caution">
    <text evidence="6">The sequence shown here is derived from an EMBL/GenBank/DDBJ whole genome shotgun (WGS) entry which is preliminary data.</text>
</comment>
<evidence type="ECO:0000313" key="7">
    <source>
        <dbReference type="Proteomes" id="UP000823405"/>
    </source>
</evidence>
<feature type="region of interest" description="Disordered" evidence="3">
    <location>
        <begin position="591"/>
        <end position="658"/>
    </location>
</feature>
<gene>
    <name evidence="6" type="ORF">BGZ97_011895</name>
</gene>
<evidence type="ECO:0000256" key="3">
    <source>
        <dbReference type="SAM" id="MobiDB-lite"/>
    </source>
</evidence>
<keyword evidence="4" id="KW-0812">Transmembrane</keyword>
<keyword evidence="1" id="KW-0880">Kelch repeat</keyword>
<dbReference type="SMART" id="SM00612">
    <property type="entry name" value="Kelch"/>
    <property type="match status" value="1"/>
</dbReference>
<feature type="transmembrane region" description="Helical" evidence="4">
    <location>
        <begin position="390"/>
        <end position="413"/>
    </location>
</feature>
<feature type="signal peptide" evidence="5">
    <location>
        <begin position="1"/>
        <end position="23"/>
    </location>
</feature>
<evidence type="ECO:0000256" key="4">
    <source>
        <dbReference type="SAM" id="Phobius"/>
    </source>
</evidence>
<keyword evidence="4" id="KW-0472">Membrane</keyword>
<dbReference type="InterPro" id="IPR006652">
    <property type="entry name" value="Kelch_1"/>
</dbReference>
<sequence length="672" mass="69600">MRLIPRTLVVLALAGTHIQIAFGQSVKPPSSATTDATLTRTSTPSPTGQLSVPTPTPVGGMAYAFDGKYLFILGGAAAGGKPSSQFFTLDLGVPWLEDKPAWNSLTPPQGLVTILAGGLSLGNQFLVTALDSSKGFNVFVYDARSSAPWSSQFQGTDNIGAAGPLIASDNTAVYLVQNVSNSSGLLHRLITVDNPGFIEDPLTRIPLEFAPSAISRSIATNNLLMTYDQNGSLAVGVLPLGSITPTPTPTPFQVNGTPPTGRTGHCFVPNANGLVYYVVGGTMDSGAVSNEIWSLDLTSNLWTRLPTRLSQGRTRMACAVKDTTLVIWGGSTDTSASGPIDSKPLLLDVATNNWLTALPSPSPIAPTVIGTPTPSNRSGTDEKAKESSNMGAIIGGVVGGLAVVALVAGLFVFRRRKARNMKSSVQVLPRGAPPPPSLSGKNFGGQVNVPMNEYTTISSPFVADDSTSYRGSPGAPPLYGAPALQPVSAPLLNQNQNQNQSKNGSLLSQPVQSYSMPFQAPPMPARPLSGSPVAPTIQSPFEVETEASAHQPLLPLSGSVGANGLLPATTVGGAFSPSMDAASVDLIPFEASEDGDHDHSRSNSIVSSRAGALAQSGSLSGPVRGKSGSQGHNLSQGVSHSQGQGDGKAELDVDEVGCRRDSTETLEYLEIS</sequence>
<evidence type="ECO:0000313" key="6">
    <source>
        <dbReference type="EMBL" id="KAG0311414.1"/>
    </source>
</evidence>
<dbReference type="PANTHER" id="PTHR46093">
    <property type="entry name" value="ACYL-COA-BINDING DOMAIN-CONTAINING PROTEIN 5"/>
    <property type="match status" value="1"/>
</dbReference>
<dbReference type="InterPro" id="IPR015915">
    <property type="entry name" value="Kelch-typ_b-propeller"/>
</dbReference>
<dbReference type="PANTHER" id="PTHR46093:SF18">
    <property type="entry name" value="FIBRONECTIN TYPE-III DOMAIN-CONTAINING PROTEIN"/>
    <property type="match status" value="1"/>
</dbReference>
<organism evidence="6 7">
    <name type="scientific">Linnemannia gamsii</name>
    <dbReference type="NCBI Taxonomy" id="64522"/>
    <lineage>
        <taxon>Eukaryota</taxon>
        <taxon>Fungi</taxon>
        <taxon>Fungi incertae sedis</taxon>
        <taxon>Mucoromycota</taxon>
        <taxon>Mortierellomycotina</taxon>
        <taxon>Mortierellomycetes</taxon>
        <taxon>Mortierellales</taxon>
        <taxon>Mortierellaceae</taxon>
        <taxon>Linnemannia</taxon>
    </lineage>
</organism>
<evidence type="ECO:0000256" key="5">
    <source>
        <dbReference type="SAM" id="SignalP"/>
    </source>
</evidence>
<keyword evidence="7" id="KW-1185">Reference proteome</keyword>
<dbReference type="EMBL" id="JAAAIN010000720">
    <property type="protein sequence ID" value="KAG0311414.1"/>
    <property type="molecule type" value="Genomic_DNA"/>
</dbReference>
<dbReference type="SUPFAM" id="SSF50965">
    <property type="entry name" value="Galactose oxidase, central domain"/>
    <property type="match status" value="1"/>
</dbReference>
<protein>
    <recommendedName>
        <fullName evidence="8">Galactose oxidase</fullName>
    </recommendedName>
</protein>
<name>A0A9P6R3Z0_9FUNG</name>